<organism evidence="1 2">
    <name type="scientific">Enterococcus avium</name>
    <name type="common">Streptococcus avium</name>
    <dbReference type="NCBI Taxonomy" id="33945"/>
    <lineage>
        <taxon>Bacteria</taxon>
        <taxon>Bacillati</taxon>
        <taxon>Bacillota</taxon>
        <taxon>Bacilli</taxon>
        <taxon>Lactobacillales</taxon>
        <taxon>Enterococcaceae</taxon>
        <taxon>Enterococcus</taxon>
    </lineage>
</organism>
<dbReference type="AlphaFoldDB" id="A0A2N8PYL4"/>
<gene>
    <name evidence="1" type="ORF">EK398_17150</name>
</gene>
<comment type="caution">
    <text evidence="1">The sequence shown here is derived from an EMBL/GenBank/DDBJ whole genome shotgun (WGS) entry which is preliminary data.</text>
</comment>
<accession>A0A2N8PYL4</accession>
<evidence type="ECO:0000313" key="1">
    <source>
        <dbReference type="EMBL" id="RVU96419.1"/>
    </source>
</evidence>
<dbReference type="EMBL" id="RYZS01000001">
    <property type="protein sequence ID" value="RVU96419.1"/>
    <property type="molecule type" value="Genomic_DNA"/>
</dbReference>
<dbReference type="Proteomes" id="UP000288388">
    <property type="component" value="Unassembled WGS sequence"/>
</dbReference>
<reference evidence="1 2" key="1">
    <citation type="submission" date="2018-12" db="EMBL/GenBank/DDBJ databases">
        <title>A novel vanA-carrying plasmid in a clinical isolate of Enterococcus avium.</title>
        <authorList>
            <person name="Bernasconi O.J."/>
            <person name="Luzzaro F."/>
            <person name="Endimiani A."/>
        </authorList>
    </citation>
    <scope>NUCLEOTIDE SEQUENCE [LARGE SCALE GENOMIC DNA]</scope>
    <source>
        <strain evidence="1 2">LC0559/18</strain>
    </source>
</reference>
<protein>
    <submittedName>
        <fullName evidence="1">Uncharacterized protein</fullName>
    </submittedName>
</protein>
<name>A0A2N8PYL4_ENTAV</name>
<proteinExistence type="predicted"/>
<sequence>MNELAEMENMIDDLIGQASTFRKNMDAGQSEIEQIIHGLEIVVKQIEIISCEDKDFHRSISLLEVLIRSLKQTYAEDEDIIWTFDKFVRNAQKNKPTSVAAGVSK</sequence>
<evidence type="ECO:0000313" key="2">
    <source>
        <dbReference type="Proteomes" id="UP000288388"/>
    </source>
</evidence>
<dbReference type="RefSeq" id="WP_102871795.1">
    <property type="nucleotide sequence ID" value="NZ_JAEMPA010000160.1"/>
</dbReference>